<evidence type="ECO:0000313" key="1">
    <source>
        <dbReference type="EMBL" id="KAF4964411.1"/>
    </source>
</evidence>
<dbReference type="AlphaFoldDB" id="A0A8H4X824"/>
<gene>
    <name evidence="1" type="ORF">FSARC_7646</name>
</gene>
<keyword evidence="2" id="KW-1185">Reference proteome</keyword>
<dbReference type="EMBL" id="JABEXW010000411">
    <property type="protein sequence ID" value="KAF4964411.1"/>
    <property type="molecule type" value="Genomic_DNA"/>
</dbReference>
<evidence type="ECO:0000313" key="2">
    <source>
        <dbReference type="Proteomes" id="UP000622797"/>
    </source>
</evidence>
<accession>A0A8H4X824</accession>
<reference evidence="1" key="2">
    <citation type="submission" date="2020-05" db="EMBL/GenBank/DDBJ databases">
        <authorList>
            <person name="Kim H.-S."/>
            <person name="Proctor R.H."/>
            <person name="Brown D.W."/>
        </authorList>
    </citation>
    <scope>NUCLEOTIDE SEQUENCE</scope>
    <source>
        <strain evidence="1">NRRL 20472</strain>
    </source>
</reference>
<sequence>MVVSNLVYPSECLKDDDSVTSNMEWLMDSLEIDQFAAQVHRSNDSFKRVWLDVTADPDSGTSYVVGHITRTYGKSRKIPSELTLDQQEESINAIETKVDNGELSTLVYRQELMHYDDDQEGIFAQDVIKDIIRKGEQIGFPVKLEKYESTPHIPAAMYGAVLCRKYGYELPTDFIKNRTMDQFIHQVYEEFNPKHTIVHKWFPCLSLRNAV</sequence>
<proteinExistence type="predicted"/>
<name>A0A8H4X824_9HYPO</name>
<organism evidence="1 2">
    <name type="scientific">Fusarium sarcochroum</name>
    <dbReference type="NCBI Taxonomy" id="1208366"/>
    <lineage>
        <taxon>Eukaryota</taxon>
        <taxon>Fungi</taxon>
        <taxon>Dikarya</taxon>
        <taxon>Ascomycota</taxon>
        <taxon>Pezizomycotina</taxon>
        <taxon>Sordariomycetes</taxon>
        <taxon>Hypocreomycetidae</taxon>
        <taxon>Hypocreales</taxon>
        <taxon>Nectriaceae</taxon>
        <taxon>Fusarium</taxon>
        <taxon>Fusarium lateritium species complex</taxon>
    </lineage>
</organism>
<protein>
    <submittedName>
        <fullName evidence="1">Uncharacterized protein</fullName>
    </submittedName>
</protein>
<reference evidence="1" key="1">
    <citation type="journal article" date="2020" name="BMC Genomics">
        <title>Correction to: Identification and distribution of gene clusters required for synthesis of sphingolipid metabolism inhibitors in diverse species of the filamentous fungus Fusarium.</title>
        <authorList>
            <person name="Kim H.S."/>
            <person name="Lohmar J.M."/>
            <person name="Busman M."/>
            <person name="Brown D.W."/>
            <person name="Naumann T.A."/>
            <person name="Divon H.H."/>
            <person name="Lysoe E."/>
            <person name="Uhlig S."/>
            <person name="Proctor R.H."/>
        </authorList>
    </citation>
    <scope>NUCLEOTIDE SEQUENCE</scope>
    <source>
        <strain evidence="1">NRRL 20472</strain>
    </source>
</reference>
<dbReference type="Proteomes" id="UP000622797">
    <property type="component" value="Unassembled WGS sequence"/>
</dbReference>
<comment type="caution">
    <text evidence="1">The sequence shown here is derived from an EMBL/GenBank/DDBJ whole genome shotgun (WGS) entry which is preliminary data.</text>
</comment>